<evidence type="ECO:0000313" key="2">
    <source>
        <dbReference type="Proteomes" id="UP000001887"/>
    </source>
</evidence>
<name>D2R7K6_PIRSD</name>
<organism evidence="1 2">
    <name type="scientific">Pirellula staleyi (strain ATCC 27377 / DSM 6068 / ICPB 4128)</name>
    <name type="common">Pirella staleyi</name>
    <dbReference type="NCBI Taxonomy" id="530564"/>
    <lineage>
        <taxon>Bacteria</taxon>
        <taxon>Pseudomonadati</taxon>
        <taxon>Planctomycetota</taxon>
        <taxon>Planctomycetia</taxon>
        <taxon>Pirellulales</taxon>
        <taxon>Pirellulaceae</taxon>
        <taxon>Pirellula</taxon>
    </lineage>
</organism>
<dbReference type="AlphaFoldDB" id="D2R7K6"/>
<sequence length="64" mass="7294">MNRTPNGSLETLRPTITTTMVEEVTIDFDSSNEAWNHFDLDLSAQLADLEKRFPDRRPAAQSSR</sequence>
<keyword evidence="2" id="KW-1185">Reference proteome</keyword>
<protein>
    <submittedName>
        <fullName evidence="1">Uncharacterized protein</fullName>
    </submittedName>
</protein>
<accession>D2R7K6</accession>
<evidence type="ECO:0000313" key="1">
    <source>
        <dbReference type="EMBL" id="ADB17432.1"/>
    </source>
</evidence>
<proteinExistence type="predicted"/>
<gene>
    <name evidence="1" type="ordered locus">Psta_2766</name>
</gene>
<dbReference type="HOGENOM" id="CLU_2863958_0_0_0"/>
<reference evidence="1 2" key="1">
    <citation type="journal article" date="2009" name="Stand. Genomic Sci.">
        <title>Complete genome sequence of Pirellula staleyi type strain (ATCC 27377).</title>
        <authorList>
            <person name="Clum A."/>
            <person name="Tindall B.J."/>
            <person name="Sikorski J."/>
            <person name="Ivanova N."/>
            <person name="Mavrommatis K."/>
            <person name="Lucas S."/>
            <person name="Glavina del Rio T."/>
            <person name="Nolan M."/>
            <person name="Chen F."/>
            <person name="Tice H."/>
            <person name="Pitluck S."/>
            <person name="Cheng J.F."/>
            <person name="Chertkov O."/>
            <person name="Brettin T."/>
            <person name="Han C."/>
            <person name="Detter J.C."/>
            <person name="Kuske C."/>
            <person name="Bruce D."/>
            <person name="Goodwin L."/>
            <person name="Ovchinikova G."/>
            <person name="Pati A."/>
            <person name="Mikhailova N."/>
            <person name="Chen A."/>
            <person name="Palaniappan K."/>
            <person name="Land M."/>
            <person name="Hauser L."/>
            <person name="Chang Y.J."/>
            <person name="Jeffries C.D."/>
            <person name="Chain P."/>
            <person name="Rohde M."/>
            <person name="Goker M."/>
            <person name="Bristow J."/>
            <person name="Eisen J.A."/>
            <person name="Markowitz V."/>
            <person name="Hugenholtz P."/>
            <person name="Kyrpides N.C."/>
            <person name="Klenk H.P."/>
            <person name="Lapidus A."/>
        </authorList>
    </citation>
    <scope>NUCLEOTIDE SEQUENCE [LARGE SCALE GENOMIC DNA]</scope>
    <source>
        <strain evidence="2">ATCC 27377 / DSM 6068 / ICPB 4128</strain>
    </source>
</reference>
<dbReference type="KEGG" id="psl:Psta_2766"/>
<dbReference type="EMBL" id="CP001848">
    <property type="protein sequence ID" value="ADB17432.1"/>
    <property type="molecule type" value="Genomic_DNA"/>
</dbReference>
<dbReference type="Proteomes" id="UP000001887">
    <property type="component" value="Chromosome"/>
</dbReference>